<dbReference type="EMBL" id="JAEAOA010002077">
    <property type="protein sequence ID" value="KAK3577626.1"/>
    <property type="molecule type" value="Genomic_DNA"/>
</dbReference>
<feature type="signal peptide" evidence="1">
    <location>
        <begin position="1"/>
        <end position="29"/>
    </location>
</feature>
<proteinExistence type="predicted"/>
<sequence>MAMNLREAVAVAIALKCLILMMSTQSVTADSCLSSPDELQSCETIECSNVLSKC</sequence>
<organism evidence="2 3">
    <name type="scientific">Potamilus streckersoni</name>
    <dbReference type="NCBI Taxonomy" id="2493646"/>
    <lineage>
        <taxon>Eukaryota</taxon>
        <taxon>Metazoa</taxon>
        <taxon>Spiralia</taxon>
        <taxon>Lophotrochozoa</taxon>
        <taxon>Mollusca</taxon>
        <taxon>Bivalvia</taxon>
        <taxon>Autobranchia</taxon>
        <taxon>Heteroconchia</taxon>
        <taxon>Palaeoheterodonta</taxon>
        <taxon>Unionida</taxon>
        <taxon>Unionoidea</taxon>
        <taxon>Unionidae</taxon>
        <taxon>Ambleminae</taxon>
        <taxon>Lampsilini</taxon>
        <taxon>Potamilus</taxon>
    </lineage>
</organism>
<reference evidence="2" key="1">
    <citation type="journal article" date="2021" name="Genome Biol. Evol.">
        <title>A High-Quality Reference Genome for a Parasitic Bivalve with Doubly Uniparental Inheritance (Bivalvia: Unionida).</title>
        <authorList>
            <person name="Smith C.H."/>
        </authorList>
    </citation>
    <scope>NUCLEOTIDE SEQUENCE</scope>
    <source>
        <strain evidence="2">CHS0354</strain>
    </source>
</reference>
<name>A0AAE0RQD4_9BIVA</name>
<keyword evidence="1" id="KW-0732">Signal</keyword>
<comment type="caution">
    <text evidence="2">The sequence shown here is derived from an EMBL/GenBank/DDBJ whole genome shotgun (WGS) entry which is preliminary data.</text>
</comment>
<reference evidence="2" key="2">
    <citation type="journal article" date="2021" name="Genome Biol. Evol.">
        <title>Developing a high-quality reference genome for a parasitic bivalve with doubly uniparental inheritance (Bivalvia: Unionida).</title>
        <authorList>
            <person name="Smith C.H."/>
        </authorList>
    </citation>
    <scope>NUCLEOTIDE SEQUENCE</scope>
    <source>
        <strain evidence="2">CHS0354</strain>
        <tissue evidence="2">Mantle</tissue>
    </source>
</reference>
<dbReference type="Proteomes" id="UP001195483">
    <property type="component" value="Unassembled WGS sequence"/>
</dbReference>
<evidence type="ECO:0000256" key="1">
    <source>
        <dbReference type="SAM" id="SignalP"/>
    </source>
</evidence>
<protein>
    <submittedName>
        <fullName evidence="2">Uncharacterized protein</fullName>
    </submittedName>
</protein>
<evidence type="ECO:0000313" key="2">
    <source>
        <dbReference type="EMBL" id="KAK3577626.1"/>
    </source>
</evidence>
<keyword evidence="3" id="KW-1185">Reference proteome</keyword>
<evidence type="ECO:0000313" key="3">
    <source>
        <dbReference type="Proteomes" id="UP001195483"/>
    </source>
</evidence>
<gene>
    <name evidence="2" type="ORF">CHS0354_035634</name>
</gene>
<reference evidence="2" key="3">
    <citation type="submission" date="2023-05" db="EMBL/GenBank/DDBJ databases">
        <authorList>
            <person name="Smith C.H."/>
        </authorList>
    </citation>
    <scope>NUCLEOTIDE SEQUENCE</scope>
    <source>
        <strain evidence="2">CHS0354</strain>
        <tissue evidence="2">Mantle</tissue>
    </source>
</reference>
<dbReference type="AlphaFoldDB" id="A0AAE0RQD4"/>
<feature type="chain" id="PRO_5042111207" evidence="1">
    <location>
        <begin position="30"/>
        <end position="54"/>
    </location>
</feature>
<accession>A0AAE0RQD4</accession>